<proteinExistence type="predicted"/>
<evidence type="ECO:0000313" key="1">
    <source>
        <dbReference type="EMBL" id="KAL0185307.1"/>
    </source>
</evidence>
<comment type="caution">
    <text evidence="1">The sequence shown here is derived from an EMBL/GenBank/DDBJ whole genome shotgun (WGS) entry which is preliminary data.</text>
</comment>
<reference evidence="1 2" key="1">
    <citation type="submission" date="2024-05" db="EMBL/GenBank/DDBJ databases">
        <title>Genome sequencing and assembly of Indian major carp, Cirrhinus mrigala (Hamilton, 1822).</title>
        <authorList>
            <person name="Mohindra V."/>
            <person name="Chowdhury L.M."/>
            <person name="Lal K."/>
            <person name="Jena J.K."/>
        </authorList>
    </citation>
    <scope>NUCLEOTIDE SEQUENCE [LARGE SCALE GENOMIC DNA]</scope>
    <source>
        <strain evidence="1">CM1030</strain>
        <tissue evidence="1">Blood</tissue>
    </source>
</reference>
<protein>
    <submittedName>
        <fullName evidence="1">Uncharacterized protein</fullName>
    </submittedName>
</protein>
<feature type="non-terminal residue" evidence="1">
    <location>
        <position position="1"/>
    </location>
</feature>
<dbReference type="AlphaFoldDB" id="A0ABD0QHC4"/>
<feature type="non-terminal residue" evidence="1">
    <location>
        <position position="78"/>
    </location>
</feature>
<dbReference type="Proteomes" id="UP001529510">
    <property type="component" value="Unassembled WGS sequence"/>
</dbReference>
<keyword evidence="2" id="KW-1185">Reference proteome</keyword>
<accession>A0ABD0QHC4</accession>
<organism evidence="1 2">
    <name type="scientific">Cirrhinus mrigala</name>
    <name type="common">Mrigala</name>
    <dbReference type="NCBI Taxonomy" id="683832"/>
    <lineage>
        <taxon>Eukaryota</taxon>
        <taxon>Metazoa</taxon>
        <taxon>Chordata</taxon>
        <taxon>Craniata</taxon>
        <taxon>Vertebrata</taxon>
        <taxon>Euteleostomi</taxon>
        <taxon>Actinopterygii</taxon>
        <taxon>Neopterygii</taxon>
        <taxon>Teleostei</taxon>
        <taxon>Ostariophysi</taxon>
        <taxon>Cypriniformes</taxon>
        <taxon>Cyprinidae</taxon>
        <taxon>Labeoninae</taxon>
        <taxon>Labeonini</taxon>
        <taxon>Cirrhinus</taxon>
    </lineage>
</organism>
<sequence length="78" mass="8426">ATTLSQSHKTRALLTAVLRCGCATHSYEALIDSGAEGNFMDEDWALDHSIPLRVLDDPSTTYALDGHILSKISRATVP</sequence>
<dbReference type="CDD" id="cd00303">
    <property type="entry name" value="retropepsin_like"/>
    <property type="match status" value="1"/>
</dbReference>
<name>A0ABD0QHC4_CIRMR</name>
<gene>
    <name evidence="1" type="ORF">M9458_021004</name>
</gene>
<dbReference type="EMBL" id="JAMKFB020000009">
    <property type="protein sequence ID" value="KAL0185307.1"/>
    <property type="molecule type" value="Genomic_DNA"/>
</dbReference>
<evidence type="ECO:0000313" key="2">
    <source>
        <dbReference type="Proteomes" id="UP001529510"/>
    </source>
</evidence>